<dbReference type="Proteomes" id="UP000499080">
    <property type="component" value="Unassembled WGS sequence"/>
</dbReference>
<comment type="caution">
    <text evidence="1">The sequence shown here is derived from an EMBL/GenBank/DDBJ whole genome shotgun (WGS) entry which is preliminary data.</text>
</comment>
<sequence>MSLAKIMGLELDNNNIDDLLEEHSQELTTEEFTELHCVSQQENVEEEKAPYAAEFGWIRASNLKSSGHKAVTFPLDHHVSSAIASFIASANHFPRPSASRFFLKVALARVRCVQWQQSTDAFLDEWS</sequence>
<proteinExistence type="predicted"/>
<reference evidence="1 2" key="1">
    <citation type="journal article" date="2019" name="Sci. Rep.">
        <title>Orb-weaving spider Araneus ventricosus genome elucidates the spidroin gene catalogue.</title>
        <authorList>
            <person name="Kono N."/>
            <person name="Nakamura H."/>
            <person name="Ohtoshi R."/>
            <person name="Moran D.A.P."/>
            <person name="Shinohara A."/>
            <person name="Yoshida Y."/>
            <person name="Fujiwara M."/>
            <person name="Mori M."/>
            <person name="Tomita M."/>
            <person name="Arakawa K."/>
        </authorList>
    </citation>
    <scope>NUCLEOTIDE SEQUENCE [LARGE SCALE GENOMIC DNA]</scope>
</reference>
<dbReference type="AlphaFoldDB" id="A0A4Y2JRD2"/>
<evidence type="ECO:0000313" key="2">
    <source>
        <dbReference type="Proteomes" id="UP000499080"/>
    </source>
</evidence>
<protein>
    <submittedName>
        <fullName evidence="1">Uncharacterized protein</fullName>
    </submittedName>
</protein>
<dbReference type="EMBL" id="BGPR01003834">
    <property type="protein sequence ID" value="GBM92953.1"/>
    <property type="molecule type" value="Genomic_DNA"/>
</dbReference>
<evidence type="ECO:0000313" key="1">
    <source>
        <dbReference type="EMBL" id="GBM92953.1"/>
    </source>
</evidence>
<name>A0A4Y2JRD2_ARAVE</name>
<keyword evidence="2" id="KW-1185">Reference proteome</keyword>
<organism evidence="1 2">
    <name type="scientific">Araneus ventricosus</name>
    <name type="common">Orbweaver spider</name>
    <name type="synonym">Epeira ventricosa</name>
    <dbReference type="NCBI Taxonomy" id="182803"/>
    <lineage>
        <taxon>Eukaryota</taxon>
        <taxon>Metazoa</taxon>
        <taxon>Ecdysozoa</taxon>
        <taxon>Arthropoda</taxon>
        <taxon>Chelicerata</taxon>
        <taxon>Arachnida</taxon>
        <taxon>Araneae</taxon>
        <taxon>Araneomorphae</taxon>
        <taxon>Entelegynae</taxon>
        <taxon>Araneoidea</taxon>
        <taxon>Araneidae</taxon>
        <taxon>Araneus</taxon>
    </lineage>
</organism>
<gene>
    <name evidence="1" type="ORF">AVEN_223643_1</name>
</gene>
<accession>A0A4Y2JRD2</accession>